<dbReference type="PATRIC" id="fig|329854.7.peg.3201"/>
<dbReference type="Proteomes" id="UP000070319">
    <property type="component" value="Unassembled WGS sequence"/>
</dbReference>
<protein>
    <submittedName>
        <fullName evidence="1">Uncharacterized protein</fullName>
    </submittedName>
</protein>
<comment type="caution">
    <text evidence="1">The sequence shown here is derived from an EMBL/GenBank/DDBJ whole genome shotgun (WGS) entry which is preliminary data.</text>
</comment>
<dbReference type="EMBL" id="LTDF01000124">
    <property type="protein sequence ID" value="KXT46489.1"/>
    <property type="molecule type" value="Genomic_DNA"/>
</dbReference>
<name>A0A139L4X4_9BACE</name>
<accession>A0A139L4X4</accession>
<evidence type="ECO:0000313" key="1">
    <source>
        <dbReference type="EMBL" id="KXT46489.1"/>
    </source>
</evidence>
<gene>
    <name evidence="1" type="ORF">HMPREF2531_03133</name>
</gene>
<reference evidence="1 2" key="1">
    <citation type="submission" date="2016-02" db="EMBL/GenBank/DDBJ databases">
        <authorList>
            <person name="Wen L."/>
            <person name="He K."/>
            <person name="Yang H."/>
        </authorList>
    </citation>
    <scope>NUCLEOTIDE SEQUENCE [LARGE SCALE GENOMIC DNA]</scope>
    <source>
        <strain evidence="1 2">KLE1704</strain>
    </source>
</reference>
<dbReference type="AlphaFoldDB" id="A0A139L4X4"/>
<evidence type="ECO:0000313" key="2">
    <source>
        <dbReference type="Proteomes" id="UP000070319"/>
    </source>
</evidence>
<organism evidence="1">
    <name type="scientific">Bacteroides intestinalis</name>
    <dbReference type="NCBI Taxonomy" id="329854"/>
    <lineage>
        <taxon>Bacteria</taxon>
        <taxon>Pseudomonadati</taxon>
        <taxon>Bacteroidota</taxon>
        <taxon>Bacteroidia</taxon>
        <taxon>Bacteroidales</taxon>
        <taxon>Bacteroidaceae</taxon>
        <taxon>Bacteroides</taxon>
    </lineage>
</organism>
<proteinExistence type="predicted"/>
<sequence length="41" mass="4753">MFKNTVFTMDLVVALREGYPECFLLPITHPIFYSSTKSKNI</sequence>